<evidence type="ECO:0000313" key="1">
    <source>
        <dbReference type="EMBL" id="RCW90500.1"/>
    </source>
</evidence>
<evidence type="ECO:0000313" key="2">
    <source>
        <dbReference type="Proteomes" id="UP000253506"/>
    </source>
</evidence>
<proteinExistence type="predicted"/>
<dbReference type="AlphaFoldDB" id="A0A368ZC22"/>
<sequence length="49" mass="5152">MAKSGIALLASVVYIAYSFLDDLGGLCENSKPIGTDSLIYTTVSVIVEI</sequence>
<organism evidence="1 2">
    <name type="scientific">Marinomonas foliarum</name>
    <dbReference type="NCBI Taxonomy" id="491950"/>
    <lineage>
        <taxon>Bacteria</taxon>
        <taxon>Pseudomonadati</taxon>
        <taxon>Pseudomonadota</taxon>
        <taxon>Gammaproteobacteria</taxon>
        <taxon>Oceanospirillales</taxon>
        <taxon>Oceanospirillaceae</taxon>
        <taxon>Marinomonas</taxon>
    </lineage>
</organism>
<reference evidence="1 2" key="1">
    <citation type="submission" date="2018-07" db="EMBL/GenBank/DDBJ databases">
        <title>Genomic Encyclopedia of Type Strains, Phase III (KMG-III): the genomes of soil and plant-associated and newly described type strains.</title>
        <authorList>
            <person name="Whitman W."/>
        </authorList>
    </citation>
    <scope>NUCLEOTIDE SEQUENCE [LARGE SCALE GENOMIC DNA]</scope>
    <source>
        <strain evidence="1 2">CECT 7731</strain>
    </source>
</reference>
<gene>
    <name evidence="1" type="ORF">DFP77_1691</name>
</gene>
<name>A0A368ZC22_9GAMM</name>
<accession>A0A368ZC22</accession>
<dbReference type="RefSeq" id="WP_181858599.1">
    <property type="nucleotide sequence ID" value="NZ_QPJQ01000069.1"/>
</dbReference>
<dbReference type="EMBL" id="QPJQ01000069">
    <property type="protein sequence ID" value="RCW90500.1"/>
    <property type="molecule type" value="Genomic_DNA"/>
</dbReference>
<protein>
    <submittedName>
        <fullName evidence="1">Uncharacterized protein</fullName>
    </submittedName>
</protein>
<comment type="caution">
    <text evidence="1">The sequence shown here is derived from an EMBL/GenBank/DDBJ whole genome shotgun (WGS) entry which is preliminary data.</text>
</comment>
<dbReference type="Proteomes" id="UP000253506">
    <property type="component" value="Unassembled WGS sequence"/>
</dbReference>